<dbReference type="SUPFAM" id="SSF64518">
    <property type="entry name" value="Phase 1 flagellin"/>
    <property type="match status" value="1"/>
</dbReference>
<keyword evidence="6" id="KW-0282">Flagellum</keyword>
<dbReference type="Proteomes" id="UP000319756">
    <property type="component" value="Chromosome"/>
</dbReference>
<dbReference type="KEGG" id="sale:EPH95_12160"/>
<dbReference type="OrthoDB" id="9758307at2"/>
<dbReference type="InterPro" id="IPR001029">
    <property type="entry name" value="Flagellin_N"/>
</dbReference>
<comment type="subcellular location">
    <subcellularLocation>
        <location evidence="1">Bacterial flagellum</location>
    </subcellularLocation>
</comment>
<dbReference type="InterPro" id="IPR001492">
    <property type="entry name" value="Flagellin"/>
</dbReference>
<dbReference type="PANTHER" id="PTHR42792">
    <property type="entry name" value="FLAGELLIN"/>
    <property type="match status" value="1"/>
</dbReference>
<dbReference type="RefSeq" id="WP_142090356.1">
    <property type="nucleotide sequence ID" value="NZ_CP035485.1"/>
</dbReference>
<dbReference type="Gene3D" id="1.20.1330.10">
    <property type="entry name" value="f41 fragment of flagellin, N-terminal domain"/>
    <property type="match status" value="1"/>
</dbReference>
<name>A0A514LJ28_9BACI</name>
<dbReference type="GO" id="GO:0005198">
    <property type="term" value="F:structural molecule activity"/>
    <property type="evidence" value="ECO:0007669"/>
    <property type="project" value="InterPro"/>
</dbReference>
<dbReference type="AlphaFoldDB" id="A0A514LJ28"/>
<accession>A0A514LJ28</accession>
<evidence type="ECO:0000256" key="3">
    <source>
        <dbReference type="ARBA" id="ARBA00023143"/>
    </source>
</evidence>
<protein>
    <submittedName>
        <fullName evidence="6">Flagellar hook-associated protein FlgL</fullName>
    </submittedName>
</protein>
<evidence type="ECO:0000256" key="1">
    <source>
        <dbReference type="ARBA" id="ARBA00004365"/>
    </source>
</evidence>
<dbReference type="Pfam" id="PF00700">
    <property type="entry name" value="Flagellin_C"/>
    <property type="match status" value="1"/>
</dbReference>
<feature type="domain" description="Flagellin C-terminal" evidence="5">
    <location>
        <begin position="209"/>
        <end position="291"/>
    </location>
</feature>
<dbReference type="GO" id="GO:0009424">
    <property type="term" value="C:bacterial-type flagellum hook"/>
    <property type="evidence" value="ECO:0007669"/>
    <property type="project" value="InterPro"/>
</dbReference>
<organism evidence="6 7">
    <name type="scientific">Salicibibacter halophilus</name>
    <dbReference type="NCBI Taxonomy" id="2502791"/>
    <lineage>
        <taxon>Bacteria</taxon>
        <taxon>Bacillati</taxon>
        <taxon>Bacillota</taxon>
        <taxon>Bacilli</taxon>
        <taxon>Bacillales</taxon>
        <taxon>Bacillaceae</taxon>
        <taxon>Salicibibacter</taxon>
    </lineage>
</organism>
<keyword evidence="6" id="KW-0966">Cell projection</keyword>
<dbReference type="InterPro" id="IPR013384">
    <property type="entry name" value="Flagell_FlgL"/>
</dbReference>
<evidence type="ECO:0000313" key="6">
    <source>
        <dbReference type="EMBL" id="QDI91837.1"/>
    </source>
</evidence>
<dbReference type="GO" id="GO:0071973">
    <property type="term" value="P:bacterial-type flagellum-dependent cell motility"/>
    <property type="evidence" value="ECO:0007669"/>
    <property type="project" value="InterPro"/>
</dbReference>
<dbReference type="InterPro" id="IPR046358">
    <property type="entry name" value="Flagellin_C"/>
</dbReference>
<dbReference type="NCBIfam" id="TIGR02550">
    <property type="entry name" value="flagell_flgL"/>
    <property type="match status" value="1"/>
</dbReference>
<proteinExistence type="inferred from homology"/>
<sequence length="292" mass="32612">MRVTQSMISSQSLTNIQKNYGKLANLQEQLSTGKKLNRPSQDPVAATSSMLHRSELRGIEQYERNVAEANTWMESADSSLDTVNQAMQRIREITVQASNDTYDENQRQGMAEEVNQLISHIEDLANTQVNNKYIFNGTDTSNPPVDLSEGIFPADIDEVNIELMNGVTVPINVNTDQVFSEEMFTDFQTLENKLMDTDLSDETFNAFLATIDGHLDEVLRVEAEIGAKANRVEMIEDRLDNQKGIATRIMSDNEDADIAKVITELVTQESLHQAALAAGARIIQPSLVDFLR</sequence>
<evidence type="ECO:0000313" key="7">
    <source>
        <dbReference type="Proteomes" id="UP000319756"/>
    </source>
</evidence>
<gene>
    <name evidence="6" type="primary">flgL</name>
    <name evidence="6" type="ORF">EPH95_12160</name>
</gene>
<keyword evidence="3" id="KW-0975">Bacterial flagellum</keyword>
<dbReference type="Pfam" id="PF00669">
    <property type="entry name" value="Flagellin_N"/>
    <property type="match status" value="1"/>
</dbReference>
<dbReference type="PANTHER" id="PTHR42792:SF1">
    <property type="entry name" value="FLAGELLAR HOOK-ASSOCIATED PROTEIN 3"/>
    <property type="match status" value="1"/>
</dbReference>
<evidence type="ECO:0000259" key="4">
    <source>
        <dbReference type="Pfam" id="PF00669"/>
    </source>
</evidence>
<evidence type="ECO:0000259" key="5">
    <source>
        <dbReference type="Pfam" id="PF00700"/>
    </source>
</evidence>
<evidence type="ECO:0000256" key="2">
    <source>
        <dbReference type="ARBA" id="ARBA00005709"/>
    </source>
</evidence>
<feature type="domain" description="Flagellin N-terminal" evidence="4">
    <location>
        <begin position="5"/>
        <end position="140"/>
    </location>
</feature>
<keyword evidence="6" id="KW-0969">Cilium</keyword>
<keyword evidence="7" id="KW-1185">Reference proteome</keyword>
<comment type="similarity">
    <text evidence="2">Belongs to the bacterial flagellin family.</text>
</comment>
<dbReference type="EMBL" id="CP035485">
    <property type="protein sequence ID" value="QDI91837.1"/>
    <property type="molecule type" value="Genomic_DNA"/>
</dbReference>
<reference evidence="7" key="1">
    <citation type="submission" date="2019-01" db="EMBL/GenBank/DDBJ databases">
        <title>Genomic analysis of Salicibibacter sp. NKC3-5.</title>
        <authorList>
            <person name="Oh Y.J."/>
        </authorList>
    </citation>
    <scope>NUCLEOTIDE SEQUENCE [LARGE SCALE GENOMIC DNA]</scope>
    <source>
        <strain evidence="7">NKC3-5</strain>
    </source>
</reference>